<organism evidence="14 15">
    <name type="scientific">Pleionea litopenaei</name>
    <dbReference type="NCBI Taxonomy" id="3070815"/>
    <lineage>
        <taxon>Bacteria</taxon>
        <taxon>Pseudomonadati</taxon>
        <taxon>Pseudomonadota</taxon>
        <taxon>Gammaproteobacteria</taxon>
        <taxon>Oceanospirillales</taxon>
        <taxon>Pleioneaceae</taxon>
        <taxon>Pleionea</taxon>
    </lineage>
</organism>
<dbReference type="PANTHER" id="PTHR12815">
    <property type="entry name" value="SORTING AND ASSEMBLY MACHINERY SAMM50 PROTEIN FAMILY MEMBER"/>
    <property type="match status" value="1"/>
</dbReference>
<evidence type="ECO:0000256" key="6">
    <source>
        <dbReference type="ARBA" id="ARBA00022729"/>
    </source>
</evidence>
<dbReference type="PANTHER" id="PTHR12815:SF47">
    <property type="entry name" value="TRANSLOCATION AND ASSEMBLY MODULE SUBUNIT TAMA"/>
    <property type="match status" value="1"/>
</dbReference>
<dbReference type="Pfam" id="PF17243">
    <property type="entry name" value="POTRA_TamA_1"/>
    <property type="match status" value="1"/>
</dbReference>
<dbReference type="Pfam" id="PF01103">
    <property type="entry name" value="Omp85"/>
    <property type="match status" value="1"/>
</dbReference>
<reference evidence="14 15" key="1">
    <citation type="submission" date="2023-08" db="EMBL/GenBank/DDBJ databases">
        <title>Pleionea litopenaei sp. nov., isolated from stomach of juvenile Litopenaeus vannamei.</title>
        <authorList>
            <person name="Rho A.M."/>
            <person name="Hwang C.Y."/>
        </authorList>
    </citation>
    <scope>NUCLEOTIDE SEQUENCE [LARGE SCALE GENOMIC DNA]</scope>
    <source>
        <strain evidence="14 15">HL-JVS1</strain>
    </source>
</reference>
<comment type="similarity">
    <text evidence="2">Belongs to the TamA family.</text>
</comment>
<evidence type="ECO:0000256" key="2">
    <source>
        <dbReference type="ARBA" id="ARBA00010248"/>
    </source>
</evidence>
<evidence type="ECO:0000256" key="1">
    <source>
        <dbReference type="ARBA" id="ARBA00004442"/>
    </source>
</evidence>
<evidence type="ECO:0000256" key="7">
    <source>
        <dbReference type="ARBA" id="ARBA00023136"/>
    </source>
</evidence>
<evidence type="ECO:0000259" key="13">
    <source>
        <dbReference type="Pfam" id="PF17243"/>
    </source>
</evidence>
<dbReference type="Gene3D" id="3.10.20.310">
    <property type="entry name" value="membrane protein fhac"/>
    <property type="match status" value="3"/>
</dbReference>
<dbReference type="RefSeq" id="WP_309203953.1">
    <property type="nucleotide sequence ID" value="NZ_CP133548.1"/>
</dbReference>
<sequence>MLNLSVKSPNHRICGRVISRLLLLSFGIFSILSVHSEEQPLQGTPIDITGIEDQLLENVKAHLDVQDETLTFSTLGLPRSNEYILRKSNAALQAFGYYRPTLDLTGDHRHWYLTIQPGPETKWQSIDLKIKDNIVLPEALSNLVNNLGLVTGQTVNHERYQTTKNKLLSTARHKGFLSAHFSTSQLIVAKDFTTADIHWVLELGPRYTIKSVQFSENKFSGDLLQSYVDIQQGDFYDADLLVKIQQQLNRSGFFESVGIDQDIDDQHHTVAVTFDVLSRAKYELKTSLGYGTDSRGRIGVEWKDQQVNLEGHRYSIAAEANSLSQSVAFIYRIPLQTPGSEWLGRASYQIKDDSIASSKISSFESRWIIKQSDFWTQQFAATIATEENSQNATIESYLEYLVPSWQVDYYSTRDPFRAEKGFHWRSIVRMSDDVISDPTLDFWQWEQNLKWIQPISEHWRFLSRTSVGLTIMKDQDFINNMPTSYRFFAGGDTSVRGYAYQTLGPTNNLDEVIGGKYLFTQSLEVDWQFKDNWRWAWFVDAGNAFSSDTNQSLYKSVGTGIRWVTPVGSVRLDVAKALDLTEEWRWHITIGPDL</sequence>
<dbReference type="EMBL" id="CP133548">
    <property type="protein sequence ID" value="WMS88733.1"/>
    <property type="molecule type" value="Genomic_DNA"/>
</dbReference>
<evidence type="ECO:0000256" key="9">
    <source>
        <dbReference type="ARBA" id="ARBA00033063"/>
    </source>
</evidence>
<dbReference type="GO" id="GO:0009306">
    <property type="term" value="P:protein secretion"/>
    <property type="evidence" value="ECO:0007669"/>
    <property type="project" value="TreeGrafter"/>
</dbReference>
<evidence type="ECO:0000256" key="5">
    <source>
        <dbReference type="ARBA" id="ARBA00022692"/>
    </source>
</evidence>
<comment type="subunit">
    <text evidence="10">Interacts with TamB to form the translocation and assembly module (TAM).</text>
</comment>
<evidence type="ECO:0000313" key="14">
    <source>
        <dbReference type="EMBL" id="WMS88733.1"/>
    </source>
</evidence>
<dbReference type="InterPro" id="IPR010827">
    <property type="entry name" value="BamA/TamA_POTRA"/>
</dbReference>
<evidence type="ECO:0000256" key="3">
    <source>
        <dbReference type="ARBA" id="ARBA00015419"/>
    </source>
</evidence>
<evidence type="ECO:0000259" key="11">
    <source>
        <dbReference type="Pfam" id="PF01103"/>
    </source>
</evidence>
<dbReference type="Proteomes" id="UP001239782">
    <property type="component" value="Chromosome"/>
</dbReference>
<gene>
    <name evidence="14" type="ORF">Q9312_07400</name>
</gene>
<dbReference type="GO" id="GO:0097347">
    <property type="term" value="C:TAM protein secretion complex"/>
    <property type="evidence" value="ECO:0007669"/>
    <property type="project" value="TreeGrafter"/>
</dbReference>
<accession>A0AA51X7Z0</accession>
<feature type="domain" description="POTRA" evidence="12">
    <location>
        <begin position="207"/>
        <end position="276"/>
    </location>
</feature>
<feature type="domain" description="Bacterial surface antigen (D15)" evidence="11">
    <location>
        <begin position="311"/>
        <end position="579"/>
    </location>
</feature>
<protein>
    <recommendedName>
        <fullName evidence="3">Translocation and assembly module subunit TamA</fullName>
    </recommendedName>
    <alternativeName>
        <fullName evidence="9">Autotransporter assembly factor TamA</fullName>
    </alternativeName>
</protein>
<evidence type="ECO:0000256" key="4">
    <source>
        <dbReference type="ARBA" id="ARBA00022452"/>
    </source>
</evidence>
<evidence type="ECO:0000313" key="15">
    <source>
        <dbReference type="Proteomes" id="UP001239782"/>
    </source>
</evidence>
<dbReference type="Gene3D" id="2.40.160.50">
    <property type="entry name" value="membrane protein fhac: a member of the omp85/tpsb transporter family"/>
    <property type="match status" value="1"/>
</dbReference>
<dbReference type="InterPro" id="IPR035243">
    <property type="entry name" value="TamA_POTRA_Dom_1"/>
</dbReference>
<dbReference type="AlphaFoldDB" id="A0AA51X7Z0"/>
<dbReference type="KEGG" id="plei:Q9312_07400"/>
<dbReference type="InterPro" id="IPR039910">
    <property type="entry name" value="D15-like"/>
</dbReference>
<keyword evidence="6" id="KW-0732">Signal</keyword>
<evidence type="ECO:0000259" key="12">
    <source>
        <dbReference type="Pfam" id="PF07244"/>
    </source>
</evidence>
<proteinExistence type="inferred from homology"/>
<keyword evidence="4" id="KW-1134">Transmembrane beta strand</keyword>
<keyword evidence="8" id="KW-0998">Cell outer membrane</keyword>
<evidence type="ECO:0000256" key="10">
    <source>
        <dbReference type="ARBA" id="ARBA00093548"/>
    </source>
</evidence>
<evidence type="ECO:0000256" key="8">
    <source>
        <dbReference type="ARBA" id="ARBA00023237"/>
    </source>
</evidence>
<dbReference type="Pfam" id="PF07244">
    <property type="entry name" value="POTRA"/>
    <property type="match status" value="1"/>
</dbReference>
<keyword evidence="7" id="KW-0472">Membrane</keyword>
<name>A0AA51X7Z0_9GAMM</name>
<keyword evidence="5" id="KW-0812">Transmembrane</keyword>
<feature type="domain" description="TamA POTRA" evidence="13">
    <location>
        <begin position="46"/>
        <end position="115"/>
    </location>
</feature>
<comment type="subcellular location">
    <subcellularLocation>
        <location evidence="1">Cell outer membrane</location>
    </subcellularLocation>
</comment>
<keyword evidence="15" id="KW-1185">Reference proteome</keyword>
<dbReference type="GO" id="GO:0009279">
    <property type="term" value="C:cell outer membrane"/>
    <property type="evidence" value="ECO:0007669"/>
    <property type="project" value="UniProtKB-SubCell"/>
</dbReference>
<dbReference type="InterPro" id="IPR000184">
    <property type="entry name" value="Bac_surfAg_D15"/>
</dbReference>